<dbReference type="SUPFAM" id="SSF82861">
    <property type="entry name" value="Mechanosensitive channel protein MscS (YggB), transmembrane region"/>
    <property type="match status" value="1"/>
</dbReference>
<dbReference type="EMBL" id="CP003382">
    <property type="protein sequence ID" value="AFZ68521.1"/>
    <property type="molecule type" value="Genomic_DNA"/>
</dbReference>
<dbReference type="RefSeq" id="WP_015236820.1">
    <property type="nucleotide sequence ID" value="NC_019793.1"/>
</dbReference>
<feature type="transmembrane region" description="Helical" evidence="7">
    <location>
        <begin position="12"/>
        <end position="33"/>
    </location>
</feature>
<dbReference type="GO" id="GO:0005886">
    <property type="term" value="C:plasma membrane"/>
    <property type="evidence" value="ECO:0007669"/>
    <property type="project" value="UniProtKB-SubCell"/>
</dbReference>
<dbReference type="Pfam" id="PF21082">
    <property type="entry name" value="MS_channel_3rd"/>
    <property type="match status" value="1"/>
</dbReference>
<name>L0A3U5_DEIPD</name>
<dbReference type="SUPFAM" id="SSF50182">
    <property type="entry name" value="Sm-like ribonucleoproteins"/>
    <property type="match status" value="1"/>
</dbReference>
<evidence type="ECO:0000256" key="4">
    <source>
        <dbReference type="ARBA" id="ARBA00022692"/>
    </source>
</evidence>
<dbReference type="InterPro" id="IPR011066">
    <property type="entry name" value="MscS_channel_C_sf"/>
</dbReference>
<dbReference type="Gene3D" id="3.30.70.100">
    <property type="match status" value="1"/>
</dbReference>
<dbReference type="InterPro" id="IPR006685">
    <property type="entry name" value="MscS_channel_2nd"/>
</dbReference>
<keyword evidence="4 7" id="KW-0812">Transmembrane</keyword>
<dbReference type="InterPro" id="IPR010920">
    <property type="entry name" value="LSM_dom_sf"/>
</dbReference>
<feature type="domain" description="Mechanosensitive ion channel MscS C-terminal" evidence="9">
    <location>
        <begin position="253"/>
        <end position="338"/>
    </location>
</feature>
<dbReference type="PANTHER" id="PTHR30460">
    <property type="entry name" value="MODERATE CONDUCTANCE MECHANOSENSITIVE CHANNEL YBIO"/>
    <property type="match status" value="1"/>
</dbReference>
<feature type="transmembrane region" description="Helical" evidence="7">
    <location>
        <begin position="139"/>
        <end position="157"/>
    </location>
</feature>
<dbReference type="Gene3D" id="1.10.287.1260">
    <property type="match status" value="1"/>
</dbReference>
<evidence type="ECO:0000313" key="12">
    <source>
        <dbReference type="Proteomes" id="UP000010467"/>
    </source>
</evidence>
<dbReference type="Proteomes" id="UP000010467">
    <property type="component" value="Chromosome"/>
</dbReference>
<feature type="transmembrane region" description="Helical" evidence="7">
    <location>
        <begin position="96"/>
        <end position="119"/>
    </location>
</feature>
<evidence type="ECO:0000313" key="11">
    <source>
        <dbReference type="EMBL" id="AFZ68521.1"/>
    </source>
</evidence>
<dbReference type="PANTHER" id="PTHR30460:SF0">
    <property type="entry name" value="MODERATE CONDUCTANCE MECHANOSENSITIVE CHANNEL YBIO"/>
    <property type="match status" value="1"/>
</dbReference>
<evidence type="ECO:0000256" key="7">
    <source>
        <dbReference type="SAM" id="Phobius"/>
    </source>
</evidence>
<dbReference type="GO" id="GO:0008381">
    <property type="term" value="F:mechanosensitive monoatomic ion channel activity"/>
    <property type="evidence" value="ECO:0007669"/>
    <property type="project" value="InterPro"/>
</dbReference>
<organism evidence="11 12">
    <name type="scientific">Deinococcus peraridilitoris (strain DSM 19664 / LMG 22246 / CIP 109416 / KR-200)</name>
    <dbReference type="NCBI Taxonomy" id="937777"/>
    <lineage>
        <taxon>Bacteria</taxon>
        <taxon>Thermotogati</taxon>
        <taxon>Deinococcota</taxon>
        <taxon>Deinococci</taxon>
        <taxon>Deinococcales</taxon>
        <taxon>Deinococcaceae</taxon>
        <taxon>Deinococcus</taxon>
    </lineage>
</organism>
<evidence type="ECO:0000259" key="9">
    <source>
        <dbReference type="Pfam" id="PF21082"/>
    </source>
</evidence>
<feature type="domain" description="Mechanosensitive ion channel transmembrane helices 2/3" evidence="10">
    <location>
        <begin position="141"/>
        <end position="180"/>
    </location>
</feature>
<dbReference type="PATRIC" id="fig|937777.3.peg.3087"/>
<proteinExistence type="inferred from homology"/>
<keyword evidence="12" id="KW-1185">Reference proteome</keyword>
<protein>
    <submittedName>
        <fullName evidence="11">Small-conductance mechanosensitive channel</fullName>
    </submittedName>
</protein>
<dbReference type="Pfam" id="PF21088">
    <property type="entry name" value="MS_channel_1st"/>
    <property type="match status" value="1"/>
</dbReference>
<keyword evidence="6 7" id="KW-0472">Membrane</keyword>
<accession>L0A3U5</accession>
<feature type="transmembrane region" description="Helical" evidence="7">
    <location>
        <begin position="53"/>
        <end position="75"/>
    </location>
</feature>
<evidence type="ECO:0000259" key="8">
    <source>
        <dbReference type="Pfam" id="PF00924"/>
    </source>
</evidence>
<dbReference type="InterPro" id="IPR049278">
    <property type="entry name" value="MS_channel_C"/>
</dbReference>
<dbReference type="InterPro" id="IPR011014">
    <property type="entry name" value="MscS_channel_TM-2"/>
</dbReference>
<dbReference type="InterPro" id="IPR045276">
    <property type="entry name" value="YbiO_bact"/>
</dbReference>
<evidence type="ECO:0000256" key="3">
    <source>
        <dbReference type="ARBA" id="ARBA00022475"/>
    </source>
</evidence>
<feature type="transmembrane region" description="Helical" evidence="7">
    <location>
        <begin position="164"/>
        <end position="183"/>
    </location>
</feature>
<evidence type="ECO:0000256" key="1">
    <source>
        <dbReference type="ARBA" id="ARBA00004651"/>
    </source>
</evidence>
<evidence type="ECO:0000256" key="5">
    <source>
        <dbReference type="ARBA" id="ARBA00022989"/>
    </source>
</evidence>
<comment type="similarity">
    <text evidence="2">Belongs to the MscS (TC 1.A.23) family.</text>
</comment>
<sequence length="372" mass="39991">MLDIVMETLGRPGTWLVLVLYTVVLLGVWRIGMNMLELLEPRVPVSVVRVLRVVWSVGSAYVLAALIAQVIKLPYEPLYSHGREIAEWFRESAGRIVAVLVLAFVAWNLVSVVSSKVVPGGEFSRTSVRIATLKSVVESALRATIMVVALVTVLDNIGVRTGTLLAGVSVLGLAVSFGAQSLIKDVITGFFVLLEDQYGVGDVITVNGGTLSGNVERMNLRFTALRALDGTLHIIPNGQINTVSVMSKDWSRVVATVGLPPTADVNGALTLLEQVARELHADPAWGYRFLEAPTIDGVSMLTRDGFEVRALLKVLPKEQWALGREFNRRMKMALDDAGMGGLRPQLMVVRQEGANTDAGAAGALGVPSPGTI</sequence>
<dbReference type="InterPro" id="IPR023408">
    <property type="entry name" value="MscS_beta-dom_sf"/>
</dbReference>
<dbReference type="InterPro" id="IPR049142">
    <property type="entry name" value="MS_channel_1st"/>
</dbReference>
<dbReference type="HOGENOM" id="CLU_037945_8_0_0"/>
<dbReference type="FunFam" id="2.30.30.60:FF:000001">
    <property type="entry name" value="MscS Mechanosensitive ion channel"/>
    <property type="match status" value="1"/>
</dbReference>
<evidence type="ECO:0000256" key="6">
    <source>
        <dbReference type="ARBA" id="ARBA00023136"/>
    </source>
</evidence>
<feature type="domain" description="Mechanosensitive ion channel MscS" evidence="8">
    <location>
        <begin position="182"/>
        <end position="245"/>
    </location>
</feature>
<dbReference type="SUPFAM" id="SSF82689">
    <property type="entry name" value="Mechanosensitive channel protein MscS (YggB), C-terminal domain"/>
    <property type="match status" value="1"/>
</dbReference>
<keyword evidence="5 7" id="KW-1133">Transmembrane helix</keyword>
<dbReference type="KEGG" id="dpd:Deipe_3072"/>
<dbReference type="Gene3D" id="2.30.30.60">
    <property type="match status" value="1"/>
</dbReference>
<comment type="subcellular location">
    <subcellularLocation>
        <location evidence="1">Cell membrane</location>
        <topology evidence="1">Multi-pass membrane protein</topology>
    </subcellularLocation>
</comment>
<keyword evidence="3" id="KW-1003">Cell membrane</keyword>
<reference evidence="12" key="1">
    <citation type="submission" date="2012-03" db="EMBL/GenBank/DDBJ databases">
        <title>Complete sequence of chromosome of Deinococcus peraridilitoris DSM 19664.</title>
        <authorList>
            <person name="Lucas S."/>
            <person name="Copeland A."/>
            <person name="Lapidus A."/>
            <person name="Glavina del Rio T."/>
            <person name="Dalin E."/>
            <person name="Tice H."/>
            <person name="Bruce D."/>
            <person name="Goodwin L."/>
            <person name="Pitluck S."/>
            <person name="Peters L."/>
            <person name="Mikhailova N."/>
            <person name="Lu M."/>
            <person name="Kyrpides N."/>
            <person name="Mavromatis K."/>
            <person name="Ivanova N."/>
            <person name="Brettin T."/>
            <person name="Detter J.C."/>
            <person name="Han C."/>
            <person name="Larimer F."/>
            <person name="Land M."/>
            <person name="Hauser L."/>
            <person name="Markowitz V."/>
            <person name="Cheng J.-F."/>
            <person name="Hugenholtz P."/>
            <person name="Woyke T."/>
            <person name="Wu D."/>
            <person name="Pukall R."/>
            <person name="Steenblock K."/>
            <person name="Brambilla E."/>
            <person name="Klenk H.-P."/>
            <person name="Eisen J.A."/>
        </authorList>
    </citation>
    <scope>NUCLEOTIDE SEQUENCE [LARGE SCALE GENOMIC DNA]</scope>
    <source>
        <strain evidence="12">DSM 19664 / LMG 22246 / CIP 109416 / KR-200</strain>
    </source>
</reference>
<dbReference type="AlphaFoldDB" id="L0A3U5"/>
<evidence type="ECO:0000259" key="10">
    <source>
        <dbReference type="Pfam" id="PF21088"/>
    </source>
</evidence>
<dbReference type="STRING" id="937777.Deipe_3072"/>
<gene>
    <name evidence="11" type="ordered locus">Deipe_3072</name>
</gene>
<evidence type="ECO:0000256" key="2">
    <source>
        <dbReference type="ARBA" id="ARBA00008017"/>
    </source>
</evidence>
<dbReference type="eggNOG" id="COG0668">
    <property type="taxonomic scope" value="Bacteria"/>
</dbReference>
<dbReference type="Pfam" id="PF00924">
    <property type="entry name" value="MS_channel_2nd"/>
    <property type="match status" value="1"/>
</dbReference>